<dbReference type="Proteomes" id="UP001153269">
    <property type="component" value="Unassembled WGS sequence"/>
</dbReference>
<evidence type="ECO:0000313" key="1">
    <source>
        <dbReference type="EMBL" id="CAB1460102.1"/>
    </source>
</evidence>
<accession>A0A9N7VVF9</accession>
<gene>
    <name evidence="1" type="ORF">PLEPLA_LOCUS47939</name>
</gene>
<reference evidence="1" key="1">
    <citation type="submission" date="2020-03" db="EMBL/GenBank/DDBJ databases">
        <authorList>
            <person name="Weist P."/>
        </authorList>
    </citation>
    <scope>NUCLEOTIDE SEQUENCE</scope>
</reference>
<sequence>MKPLVNLIIFFREGASRASGRRAARKLQSNQRTAACRGSVLNGRGSIAFHSQVFNGGLELLGSFSQGKRPTSCRWRPDPGSEPMVGAVMKTQTVDGTGCWQKETRPSCRLFLSPHHEAFEELTCSLPRCAPSP</sequence>
<organism evidence="1 2">
    <name type="scientific">Pleuronectes platessa</name>
    <name type="common">European plaice</name>
    <dbReference type="NCBI Taxonomy" id="8262"/>
    <lineage>
        <taxon>Eukaryota</taxon>
        <taxon>Metazoa</taxon>
        <taxon>Chordata</taxon>
        <taxon>Craniata</taxon>
        <taxon>Vertebrata</taxon>
        <taxon>Euteleostomi</taxon>
        <taxon>Actinopterygii</taxon>
        <taxon>Neopterygii</taxon>
        <taxon>Teleostei</taxon>
        <taxon>Neoteleostei</taxon>
        <taxon>Acanthomorphata</taxon>
        <taxon>Carangaria</taxon>
        <taxon>Pleuronectiformes</taxon>
        <taxon>Pleuronectoidei</taxon>
        <taxon>Pleuronectidae</taxon>
        <taxon>Pleuronectes</taxon>
    </lineage>
</organism>
<name>A0A9N7VVF9_PLEPL</name>
<comment type="caution">
    <text evidence="1">The sequence shown here is derived from an EMBL/GenBank/DDBJ whole genome shotgun (WGS) entry which is preliminary data.</text>
</comment>
<dbReference type="AlphaFoldDB" id="A0A9N7VVF9"/>
<dbReference type="EMBL" id="CADEAL010004460">
    <property type="protein sequence ID" value="CAB1460102.1"/>
    <property type="molecule type" value="Genomic_DNA"/>
</dbReference>
<proteinExistence type="predicted"/>
<evidence type="ECO:0000313" key="2">
    <source>
        <dbReference type="Proteomes" id="UP001153269"/>
    </source>
</evidence>
<keyword evidence="2" id="KW-1185">Reference proteome</keyword>
<protein>
    <submittedName>
        <fullName evidence="1">Uncharacterized protein</fullName>
    </submittedName>
</protein>